<feature type="transmembrane region" description="Helical" evidence="1">
    <location>
        <begin position="22"/>
        <end position="55"/>
    </location>
</feature>
<keyword evidence="1" id="KW-1133">Transmembrane helix</keyword>
<dbReference type="RefSeq" id="WP_392814173.1">
    <property type="nucleotide sequence ID" value="NZ_JBICYV010000001.1"/>
</dbReference>
<evidence type="ECO:0000313" key="3">
    <source>
        <dbReference type="Proteomes" id="UP001604267"/>
    </source>
</evidence>
<dbReference type="Proteomes" id="UP001604267">
    <property type="component" value="Unassembled WGS sequence"/>
</dbReference>
<comment type="caution">
    <text evidence="2">The sequence shown here is derived from an EMBL/GenBank/DDBJ whole genome shotgun (WGS) entry which is preliminary data.</text>
</comment>
<proteinExistence type="predicted"/>
<protein>
    <recommendedName>
        <fullName evidence="4">DUF4190 domain-containing protein</fullName>
    </recommendedName>
</protein>
<keyword evidence="1" id="KW-0472">Membrane</keyword>
<keyword evidence="1" id="KW-0812">Transmembrane</keyword>
<accession>A0ABW7AW57</accession>
<evidence type="ECO:0000256" key="1">
    <source>
        <dbReference type="SAM" id="Phobius"/>
    </source>
</evidence>
<gene>
    <name evidence="2" type="ORF">ACGFZB_01420</name>
</gene>
<organism evidence="2 3">
    <name type="scientific">Streptomyces cinerochromogenes</name>
    <dbReference type="NCBI Taxonomy" id="66422"/>
    <lineage>
        <taxon>Bacteria</taxon>
        <taxon>Bacillati</taxon>
        <taxon>Actinomycetota</taxon>
        <taxon>Actinomycetes</taxon>
        <taxon>Kitasatosporales</taxon>
        <taxon>Streptomycetaceae</taxon>
        <taxon>Streptomyces</taxon>
    </lineage>
</organism>
<keyword evidence="3" id="KW-1185">Reference proteome</keyword>
<evidence type="ECO:0000313" key="2">
    <source>
        <dbReference type="EMBL" id="MFG3009123.1"/>
    </source>
</evidence>
<dbReference type="EMBL" id="JBICYV010000001">
    <property type="protein sequence ID" value="MFG3009123.1"/>
    <property type="molecule type" value="Genomic_DNA"/>
</dbReference>
<name>A0ABW7AW57_9ACTN</name>
<reference evidence="2 3" key="1">
    <citation type="submission" date="2024-10" db="EMBL/GenBank/DDBJ databases">
        <title>The Natural Products Discovery Center: Release of the First 8490 Sequenced Strains for Exploring Actinobacteria Biosynthetic Diversity.</title>
        <authorList>
            <person name="Kalkreuter E."/>
            <person name="Kautsar S.A."/>
            <person name="Yang D."/>
            <person name="Bader C.D."/>
            <person name="Teijaro C.N."/>
            <person name="Fluegel L."/>
            <person name="Davis C.M."/>
            <person name="Simpson J.R."/>
            <person name="Lauterbach L."/>
            <person name="Steele A.D."/>
            <person name="Gui C."/>
            <person name="Meng S."/>
            <person name="Li G."/>
            <person name="Viehrig K."/>
            <person name="Ye F."/>
            <person name="Su P."/>
            <person name="Kiefer A.F."/>
            <person name="Nichols A."/>
            <person name="Cepeda A.J."/>
            <person name="Yan W."/>
            <person name="Fan B."/>
            <person name="Jiang Y."/>
            <person name="Adhikari A."/>
            <person name="Zheng C.-J."/>
            <person name="Schuster L."/>
            <person name="Cowan T.M."/>
            <person name="Smanski M.J."/>
            <person name="Chevrette M.G."/>
            <person name="De Carvalho L.P.S."/>
            <person name="Shen B."/>
        </authorList>
    </citation>
    <scope>NUCLEOTIDE SEQUENCE [LARGE SCALE GENOMIC DNA]</scope>
    <source>
        <strain evidence="2 3">NPDC048320</strain>
    </source>
</reference>
<evidence type="ECO:0008006" key="4">
    <source>
        <dbReference type="Google" id="ProtNLM"/>
    </source>
</evidence>
<feature type="transmembrane region" description="Helical" evidence="1">
    <location>
        <begin position="67"/>
        <end position="90"/>
    </location>
</feature>
<sequence>MPANTAPDQADTPAGALGPTALVLGAVAAACMWPTLMLLPVMFLAGGLAVTFGLMGAHYARRGIGRMWTAVTGAVLGATGLFFPFVLLLAP</sequence>